<dbReference type="InterPro" id="IPR002744">
    <property type="entry name" value="MIP18-like"/>
</dbReference>
<evidence type="ECO:0000313" key="3">
    <source>
        <dbReference type="Proteomes" id="UP000289792"/>
    </source>
</evidence>
<dbReference type="PANTHER" id="PTHR42831">
    <property type="entry name" value="FE-S PROTEIN MATURATION AUXILIARY FACTOR YITW"/>
    <property type="match status" value="1"/>
</dbReference>
<dbReference type="PANTHER" id="PTHR42831:SF1">
    <property type="entry name" value="FE-S PROTEIN MATURATION AUXILIARY FACTOR YITW"/>
    <property type="match status" value="1"/>
</dbReference>
<accession>A0A4Q0XDD0</accession>
<reference evidence="2 3" key="1">
    <citation type="submission" date="2019-01" db="EMBL/GenBank/DDBJ databases">
        <title>Genome sequence of the Antarctic species Gelidibacter gilvus ACAM 158(T).</title>
        <authorList>
            <person name="Bowman J.P."/>
        </authorList>
    </citation>
    <scope>NUCLEOTIDE SEQUENCE [LARGE SCALE GENOMIC DNA]</scope>
    <source>
        <strain evidence="2 3">IC158</strain>
    </source>
</reference>
<protein>
    <submittedName>
        <fullName evidence="2">Metal-sulfur cluster assembly factor</fullName>
    </submittedName>
</protein>
<sequence>MNIKTNNPDKNEIAIAALYHVMDPEIDLNIVDLGLVYETDFKEDSDDIIVIMTLTTRFCPMGESIVEAATQAVQQPFPDNNIQIMLTFQPPWDQSMISEAGNLFLSS</sequence>
<dbReference type="SUPFAM" id="SSF117916">
    <property type="entry name" value="Fe-S cluster assembly (FSCA) domain-like"/>
    <property type="match status" value="1"/>
</dbReference>
<dbReference type="Proteomes" id="UP000289792">
    <property type="component" value="Unassembled WGS sequence"/>
</dbReference>
<organism evidence="2 3">
    <name type="scientific">Gelidibacter gilvus</name>
    <dbReference type="NCBI Taxonomy" id="59602"/>
    <lineage>
        <taxon>Bacteria</taxon>
        <taxon>Pseudomonadati</taxon>
        <taxon>Bacteroidota</taxon>
        <taxon>Flavobacteriia</taxon>
        <taxon>Flavobacteriales</taxon>
        <taxon>Flavobacteriaceae</taxon>
        <taxon>Gelidibacter</taxon>
    </lineage>
</organism>
<keyword evidence="3" id="KW-1185">Reference proteome</keyword>
<evidence type="ECO:0000259" key="1">
    <source>
        <dbReference type="Pfam" id="PF01883"/>
    </source>
</evidence>
<dbReference type="Gene3D" id="3.30.300.130">
    <property type="entry name" value="Fe-S cluster assembly (FSCA)"/>
    <property type="match status" value="1"/>
</dbReference>
<dbReference type="Pfam" id="PF01883">
    <property type="entry name" value="FeS_assembly_P"/>
    <property type="match status" value="1"/>
</dbReference>
<dbReference type="EMBL" id="SDDZ01000019">
    <property type="protein sequence ID" value="RXJ44330.1"/>
    <property type="molecule type" value="Genomic_DNA"/>
</dbReference>
<proteinExistence type="predicted"/>
<name>A0A4Q0XDD0_9FLAO</name>
<dbReference type="RefSeq" id="WP_129018930.1">
    <property type="nucleotide sequence ID" value="NZ_SDDZ01000019.1"/>
</dbReference>
<dbReference type="InterPro" id="IPR034904">
    <property type="entry name" value="FSCA_dom_sf"/>
</dbReference>
<gene>
    <name evidence="2" type="ORF">ESZ48_18190</name>
</gene>
<dbReference type="InterPro" id="IPR052339">
    <property type="entry name" value="Fe-S_Maturation_MIP18"/>
</dbReference>
<dbReference type="OrthoDB" id="9805360at2"/>
<evidence type="ECO:0000313" key="2">
    <source>
        <dbReference type="EMBL" id="RXJ44330.1"/>
    </source>
</evidence>
<feature type="domain" description="MIP18 family-like" evidence="1">
    <location>
        <begin position="16"/>
        <end position="75"/>
    </location>
</feature>
<dbReference type="AlphaFoldDB" id="A0A4Q0XDD0"/>
<comment type="caution">
    <text evidence="2">The sequence shown here is derived from an EMBL/GenBank/DDBJ whole genome shotgun (WGS) entry which is preliminary data.</text>
</comment>